<evidence type="ECO:0000313" key="1">
    <source>
        <dbReference type="EMBL" id="KAK3275471.1"/>
    </source>
</evidence>
<reference evidence="1 2" key="1">
    <citation type="journal article" date="2015" name="Genome Biol. Evol.">
        <title>Comparative Genomics of a Bacterivorous Green Alga Reveals Evolutionary Causalities and Consequences of Phago-Mixotrophic Mode of Nutrition.</title>
        <authorList>
            <person name="Burns J.A."/>
            <person name="Paasch A."/>
            <person name="Narechania A."/>
            <person name="Kim E."/>
        </authorList>
    </citation>
    <scope>NUCLEOTIDE SEQUENCE [LARGE SCALE GENOMIC DNA]</scope>
    <source>
        <strain evidence="1 2">PLY_AMNH</strain>
    </source>
</reference>
<name>A0AAE0GCB5_9CHLO</name>
<organism evidence="1 2">
    <name type="scientific">Cymbomonas tetramitiformis</name>
    <dbReference type="NCBI Taxonomy" id="36881"/>
    <lineage>
        <taxon>Eukaryota</taxon>
        <taxon>Viridiplantae</taxon>
        <taxon>Chlorophyta</taxon>
        <taxon>Pyramimonadophyceae</taxon>
        <taxon>Pyramimonadales</taxon>
        <taxon>Pyramimonadaceae</taxon>
        <taxon>Cymbomonas</taxon>
    </lineage>
</organism>
<dbReference type="EMBL" id="LGRX02007205">
    <property type="protein sequence ID" value="KAK3275471.1"/>
    <property type="molecule type" value="Genomic_DNA"/>
</dbReference>
<keyword evidence="2" id="KW-1185">Reference proteome</keyword>
<accession>A0AAE0GCB5</accession>
<sequence>MTYPKVNGRSMMAAGATLLVWEGTGRPCITCFRLWAVTTGHIDTEGICPYVCTQAFAPGRAPAKAPAAPANPPPPLSEWPPSAAPRADYICLLGRSQRSLCETLPFG</sequence>
<dbReference type="AlphaFoldDB" id="A0AAE0GCB5"/>
<protein>
    <submittedName>
        <fullName evidence="1">Uncharacterized protein</fullName>
    </submittedName>
</protein>
<comment type="caution">
    <text evidence="1">The sequence shown here is derived from an EMBL/GenBank/DDBJ whole genome shotgun (WGS) entry which is preliminary data.</text>
</comment>
<proteinExistence type="predicted"/>
<dbReference type="Proteomes" id="UP001190700">
    <property type="component" value="Unassembled WGS sequence"/>
</dbReference>
<gene>
    <name evidence="1" type="ORF">CYMTET_16401</name>
</gene>
<evidence type="ECO:0000313" key="2">
    <source>
        <dbReference type="Proteomes" id="UP001190700"/>
    </source>
</evidence>